<evidence type="ECO:0000256" key="4">
    <source>
        <dbReference type="ARBA" id="ARBA00022989"/>
    </source>
</evidence>
<dbReference type="SUPFAM" id="SSF103481">
    <property type="entry name" value="Multidrug resistance efflux transporter EmrE"/>
    <property type="match status" value="2"/>
</dbReference>
<feature type="domain" description="EamA" evidence="7">
    <location>
        <begin position="2"/>
        <end position="129"/>
    </location>
</feature>
<comment type="caution">
    <text evidence="8">The sequence shown here is derived from an EMBL/GenBank/DDBJ whole genome shotgun (WGS) entry which is preliminary data.</text>
</comment>
<accession>A0A1E5C140</accession>
<keyword evidence="4 6" id="KW-1133">Transmembrane helix</keyword>
<dbReference type="RefSeq" id="WP_016959572.1">
    <property type="nucleotide sequence ID" value="NZ_AJWN02000089.1"/>
</dbReference>
<dbReference type="InterPro" id="IPR037185">
    <property type="entry name" value="EmrE-like"/>
</dbReference>
<sequence>MGTVMMIGTAIGFGLNPLLSQLLFQQGFSPEVVALFRFGIPMLFVLPYLGAMKHNRSEYLRSMAVGACSGVGMLAFLESLHWVSPTSVIMIYYTYPLFAMLLGWLCFGQAITRNRMIAAGIIGLAVSLMQGSFGASNASVGQVLLCFVAPASYALVINYFSRPVRPLKVGERMSAAMAGHMIVIVPLVGMIQPTIVLPVTAEQSWLILGLGVFSAAIPQYLFVRGSLLIGGEKATMISTFEIVFALLFSVMLLGQSISYLELVACSLIVIAGLIRFEPEPLTENINLSLSTQNLRHGN</sequence>
<dbReference type="InterPro" id="IPR000620">
    <property type="entry name" value="EamA_dom"/>
</dbReference>
<evidence type="ECO:0000256" key="5">
    <source>
        <dbReference type="ARBA" id="ARBA00023136"/>
    </source>
</evidence>
<evidence type="ECO:0000259" key="7">
    <source>
        <dbReference type="Pfam" id="PF00892"/>
    </source>
</evidence>
<organism evidence="8 9">
    <name type="scientific">Enterovibrio norvegicus FF-454</name>
    <dbReference type="NCBI Taxonomy" id="1185651"/>
    <lineage>
        <taxon>Bacteria</taxon>
        <taxon>Pseudomonadati</taxon>
        <taxon>Pseudomonadota</taxon>
        <taxon>Gammaproteobacteria</taxon>
        <taxon>Vibrionales</taxon>
        <taxon>Vibrionaceae</taxon>
        <taxon>Enterovibrio</taxon>
    </lineage>
</organism>
<feature type="domain" description="EamA" evidence="7">
    <location>
        <begin position="143"/>
        <end position="271"/>
    </location>
</feature>
<dbReference type="Pfam" id="PF00892">
    <property type="entry name" value="EamA"/>
    <property type="match status" value="2"/>
</dbReference>
<feature type="transmembrane region" description="Helical" evidence="6">
    <location>
        <begin position="63"/>
        <end position="83"/>
    </location>
</feature>
<keyword evidence="5 6" id="KW-0472">Membrane</keyword>
<dbReference type="AlphaFoldDB" id="A0A1E5C140"/>
<dbReference type="PANTHER" id="PTHR32322:SF2">
    <property type="entry name" value="EAMA DOMAIN-CONTAINING PROTEIN"/>
    <property type="match status" value="1"/>
</dbReference>
<keyword evidence="9" id="KW-1185">Reference proteome</keyword>
<feature type="transmembrane region" description="Helical" evidence="6">
    <location>
        <begin position="234"/>
        <end position="253"/>
    </location>
</feature>
<evidence type="ECO:0000256" key="3">
    <source>
        <dbReference type="ARBA" id="ARBA00022692"/>
    </source>
</evidence>
<gene>
    <name evidence="8" type="ORF">A1OK_14390</name>
</gene>
<feature type="transmembrane region" description="Helical" evidence="6">
    <location>
        <begin position="89"/>
        <end position="107"/>
    </location>
</feature>
<dbReference type="Proteomes" id="UP000095039">
    <property type="component" value="Unassembled WGS sequence"/>
</dbReference>
<dbReference type="GO" id="GO:0016020">
    <property type="term" value="C:membrane"/>
    <property type="evidence" value="ECO:0007669"/>
    <property type="project" value="UniProtKB-SubCell"/>
</dbReference>
<evidence type="ECO:0000313" key="8">
    <source>
        <dbReference type="EMBL" id="OEE59228.1"/>
    </source>
</evidence>
<feature type="transmembrane region" description="Helical" evidence="6">
    <location>
        <begin position="116"/>
        <end position="133"/>
    </location>
</feature>
<evidence type="ECO:0000313" key="9">
    <source>
        <dbReference type="Proteomes" id="UP000095039"/>
    </source>
</evidence>
<comment type="subcellular location">
    <subcellularLocation>
        <location evidence="1">Membrane</location>
        <topology evidence="1">Multi-pass membrane protein</topology>
    </subcellularLocation>
</comment>
<evidence type="ECO:0000256" key="2">
    <source>
        <dbReference type="ARBA" id="ARBA00007362"/>
    </source>
</evidence>
<proteinExistence type="inferred from homology"/>
<feature type="transmembrane region" description="Helical" evidence="6">
    <location>
        <begin position="139"/>
        <end position="161"/>
    </location>
</feature>
<protein>
    <recommendedName>
        <fullName evidence="7">EamA domain-containing protein</fullName>
    </recommendedName>
</protein>
<evidence type="ECO:0000256" key="1">
    <source>
        <dbReference type="ARBA" id="ARBA00004141"/>
    </source>
</evidence>
<reference evidence="8 9" key="1">
    <citation type="journal article" date="2012" name="Science">
        <title>Ecological populations of bacteria act as socially cohesive units of antibiotic production and resistance.</title>
        <authorList>
            <person name="Cordero O.X."/>
            <person name="Wildschutte H."/>
            <person name="Kirkup B."/>
            <person name="Proehl S."/>
            <person name="Ngo L."/>
            <person name="Hussain F."/>
            <person name="Le Roux F."/>
            <person name="Mincer T."/>
            <person name="Polz M.F."/>
        </authorList>
    </citation>
    <scope>NUCLEOTIDE SEQUENCE [LARGE SCALE GENOMIC DNA]</scope>
    <source>
        <strain evidence="8 9">FF-454</strain>
    </source>
</reference>
<feature type="transmembrane region" description="Helical" evidence="6">
    <location>
        <begin position="204"/>
        <end position="222"/>
    </location>
</feature>
<comment type="similarity">
    <text evidence="2">Belongs to the EamA transporter family.</text>
</comment>
<feature type="transmembrane region" description="Helical" evidence="6">
    <location>
        <begin position="30"/>
        <end position="51"/>
    </location>
</feature>
<name>A0A1E5C140_9GAMM</name>
<evidence type="ECO:0000256" key="6">
    <source>
        <dbReference type="SAM" id="Phobius"/>
    </source>
</evidence>
<dbReference type="EMBL" id="AJWN02000089">
    <property type="protein sequence ID" value="OEE59228.1"/>
    <property type="molecule type" value="Genomic_DNA"/>
</dbReference>
<dbReference type="InterPro" id="IPR050638">
    <property type="entry name" value="AA-Vitamin_Transporters"/>
</dbReference>
<feature type="transmembrane region" description="Helical" evidence="6">
    <location>
        <begin position="173"/>
        <end position="192"/>
    </location>
</feature>
<keyword evidence="3 6" id="KW-0812">Transmembrane</keyword>
<dbReference type="PANTHER" id="PTHR32322">
    <property type="entry name" value="INNER MEMBRANE TRANSPORTER"/>
    <property type="match status" value="1"/>
</dbReference>